<name>A0A8S5LXU9_9CAUD</name>
<reference evidence="2" key="1">
    <citation type="journal article" date="2021" name="Proc. Natl. Acad. Sci. U.S.A.">
        <title>A Catalog of Tens of Thousands of Viruses from Human Metagenomes Reveals Hidden Associations with Chronic Diseases.</title>
        <authorList>
            <person name="Tisza M.J."/>
            <person name="Buck C.B."/>
        </authorList>
    </citation>
    <scope>NUCLEOTIDE SEQUENCE</scope>
    <source>
        <strain evidence="2">CtZPw9</strain>
    </source>
</reference>
<feature type="compositionally biased region" description="Basic and acidic residues" evidence="1">
    <location>
        <begin position="138"/>
        <end position="147"/>
    </location>
</feature>
<protein>
    <submittedName>
        <fullName evidence="2">Uncharacterized protein</fullName>
    </submittedName>
</protein>
<proteinExistence type="predicted"/>
<dbReference type="EMBL" id="BK014765">
    <property type="protein sequence ID" value="DAD74796.1"/>
    <property type="molecule type" value="Genomic_DNA"/>
</dbReference>
<feature type="region of interest" description="Disordered" evidence="1">
    <location>
        <begin position="128"/>
        <end position="147"/>
    </location>
</feature>
<sequence>MGYATIRGRFLNPAAPVGGNARPLKGKIIFMPTSLVVSGSVTSLPVEVTAELDSSGYLSYEGERDIRLLAPEAGQDAPAWWSWEAYARLYTDGGVIPRDPVVFTVQAGDSLDIAEIFAAPYRRGNVRNVEQGGGGSPRDYRVVDNGDGTARIEEV</sequence>
<evidence type="ECO:0000256" key="1">
    <source>
        <dbReference type="SAM" id="MobiDB-lite"/>
    </source>
</evidence>
<accession>A0A8S5LXU9</accession>
<organism evidence="2">
    <name type="scientific">Siphoviridae sp. ctZPw9</name>
    <dbReference type="NCBI Taxonomy" id="2826383"/>
    <lineage>
        <taxon>Viruses</taxon>
        <taxon>Duplodnaviria</taxon>
        <taxon>Heunggongvirae</taxon>
        <taxon>Uroviricota</taxon>
        <taxon>Caudoviricetes</taxon>
    </lineage>
</organism>
<evidence type="ECO:0000313" key="2">
    <source>
        <dbReference type="EMBL" id="DAD74796.1"/>
    </source>
</evidence>